<dbReference type="InterPro" id="IPR020855">
    <property type="entry name" value="Ureohydrolase_Mn_BS"/>
</dbReference>
<feature type="binding site" evidence="5 7">
    <location>
        <position position="158"/>
    </location>
    <ligand>
        <name>Mn(2+)</name>
        <dbReference type="ChEBI" id="CHEBI:29035"/>
        <label>1</label>
    </ligand>
</feature>
<evidence type="ECO:0000256" key="2">
    <source>
        <dbReference type="ARBA" id="ARBA00022801"/>
    </source>
</evidence>
<keyword evidence="3 5" id="KW-0369">Histidine metabolism</keyword>
<accession>A0A1X9YRN7</accession>
<protein>
    <recommendedName>
        <fullName evidence="5 6">Formimidoylglutamase</fullName>
        <ecNumber evidence="5 6">3.5.3.8</ecNumber>
    </recommendedName>
    <alternativeName>
        <fullName evidence="5">Formiminoglutamase</fullName>
    </alternativeName>
    <alternativeName>
        <fullName evidence="5">Formiminoglutamate hydrolase</fullName>
    </alternativeName>
</protein>
<feature type="binding site" evidence="7">
    <location>
        <position position="252"/>
    </location>
    <ligand>
        <name>Mn(2+)</name>
        <dbReference type="ChEBI" id="CHEBI:29035"/>
        <label>1</label>
    </ligand>
</feature>
<gene>
    <name evidence="5" type="primary">hutG</name>
    <name evidence="10" type="ORF">CA264_08865</name>
</gene>
<dbReference type="EC" id="3.5.3.8" evidence="5 6"/>
<dbReference type="OrthoDB" id="9788689at2"/>
<name>A0A1X9YRN7_9BACT</name>
<dbReference type="AlphaFoldDB" id="A0A1X9YRN7"/>
<comment type="cofactor">
    <cofactor evidence="5 7">
        <name>Mn(2+)</name>
        <dbReference type="ChEBI" id="CHEBI:29035"/>
    </cofactor>
    <text evidence="5 7">Binds 2 manganese ions per subunit.</text>
</comment>
<dbReference type="PANTHER" id="PTHR11358:SF35">
    <property type="entry name" value="FORMIMIDOYLGLUTAMASE"/>
    <property type="match status" value="1"/>
</dbReference>
<evidence type="ECO:0000256" key="7">
    <source>
        <dbReference type="PIRSR" id="PIRSR036979-1"/>
    </source>
</evidence>
<dbReference type="GO" id="GO:0033389">
    <property type="term" value="P:putrescine biosynthetic process from arginine, via agmatine"/>
    <property type="evidence" value="ECO:0007669"/>
    <property type="project" value="TreeGrafter"/>
</dbReference>
<dbReference type="STRING" id="709015.GCA_000472485_01785"/>
<feature type="binding site" evidence="5 7">
    <location>
        <position position="250"/>
    </location>
    <ligand>
        <name>Mn(2+)</name>
        <dbReference type="ChEBI" id="CHEBI:29035"/>
        <label>1</label>
    </ligand>
</feature>
<proteinExistence type="inferred from homology"/>
<dbReference type="InterPro" id="IPR005923">
    <property type="entry name" value="HutG"/>
</dbReference>
<dbReference type="PIRSF" id="PIRSF036979">
    <property type="entry name" value="Arginase"/>
    <property type="match status" value="1"/>
</dbReference>
<dbReference type="PANTHER" id="PTHR11358">
    <property type="entry name" value="ARGINASE/AGMATINASE"/>
    <property type="match status" value="1"/>
</dbReference>
<comment type="catalytic activity">
    <reaction evidence="5">
        <text>N-formimidoyl-L-glutamate + H2O = formamide + L-glutamate</text>
        <dbReference type="Rhea" id="RHEA:22492"/>
        <dbReference type="ChEBI" id="CHEBI:15377"/>
        <dbReference type="ChEBI" id="CHEBI:16397"/>
        <dbReference type="ChEBI" id="CHEBI:29985"/>
        <dbReference type="ChEBI" id="CHEBI:58928"/>
        <dbReference type="EC" id="3.5.3.8"/>
    </reaction>
</comment>
<keyword evidence="4 5" id="KW-0464">Manganese</keyword>
<dbReference type="UniPathway" id="UPA00379">
    <property type="reaction ID" value="UER00552"/>
</dbReference>
<evidence type="ECO:0000256" key="1">
    <source>
        <dbReference type="ARBA" id="ARBA00022723"/>
    </source>
</evidence>
<feature type="binding site" evidence="5">
    <location>
        <position position="160"/>
    </location>
    <ligand>
        <name>Mn(2+)</name>
        <dbReference type="ChEBI" id="CHEBI:29035"/>
        <label>2</label>
    </ligand>
</feature>
<dbReference type="SUPFAM" id="SSF52768">
    <property type="entry name" value="Arginase/deacetylase"/>
    <property type="match status" value="1"/>
</dbReference>
<dbReference type="PROSITE" id="PS01053">
    <property type="entry name" value="ARGINASE_1"/>
    <property type="match status" value="1"/>
</dbReference>
<keyword evidence="11" id="KW-1185">Reference proteome</keyword>
<feature type="binding site" evidence="5">
    <location>
        <position position="158"/>
    </location>
    <ligand>
        <name>Mn(2+)</name>
        <dbReference type="ChEBI" id="CHEBI:29035"/>
        <label>2</label>
    </ligand>
</feature>
<dbReference type="PROSITE" id="PS51409">
    <property type="entry name" value="ARGINASE_2"/>
    <property type="match status" value="1"/>
</dbReference>
<sequence length="324" mass="35211">MYKSATKEYWKGRVDAHDGALGARWHQKVQLLDLSQPLPDADTGTVAFAFLGFCCDEGVRRNQGRTGAVAGPAALRSAMSSFAHHLPERVGLYDAGDVLCTNGNLEEAQEQLGKKVAALVQAGYRPLVLGGGHETAYGHFLGLEKATAQQRLGILNFDAHFDLRSYAQQASSGTPFLQIADRLQGQGRDFVYKVLGLQEYGNTAVLFQTAAELGVTYSLAETVQMHRLTQLQEELQAFLDEVDAVYTTIDMDVFAAAYAPGVSAVNVLGLQPEVVLALLRQVIQSGKLISLDVAELNPALDIDIRTAKLGAALLYEVVREWHHV</sequence>
<evidence type="ECO:0000256" key="3">
    <source>
        <dbReference type="ARBA" id="ARBA00022808"/>
    </source>
</evidence>
<dbReference type="NCBIfam" id="TIGR01227">
    <property type="entry name" value="hutG"/>
    <property type="match status" value="1"/>
</dbReference>
<keyword evidence="2 5" id="KW-0378">Hydrolase</keyword>
<dbReference type="Gene3D" id="3.40.800.10">
    <property type="entry name" value="Ureohydrolase domain"/>
    <property type="match status" value="1"/>
</dbReference>
<dbReference type="RefSeq" id="WP_025606445.1">
    <property type="nucleotide sequence ID" value="NZ_CP021235.1"/>
</dbReference>
<reference evidence="11" key="1">
    <citation type="submission" date="2017-05" db="EMBL/GenBank/DDBJ databases">
        <authorList>
            <person name="Ray J."/>
            <person name="Price M."/>
            <person name="Deutschbauer A."/>
        </authorList>
    </citation>
    <scope>NUCLEOTIDE SEQUENCE [LARGE SCALE GENOMIC DNA]</scope>
    <source>
        <strain evidence="11">DSM 19842</strain>
    </source>
</reference>
<dbReference type="GO" id="GO:0008783">
    <property type="term" value="F:agmatinase activity"/>
    <property type="evidence" value="ECO:0007669"/>
    <property type="project" value="TreeGrafter"/>
</dbReference>
<dbReference type="InterPro" id="IPR006035">
    <property type="entry name" value="Ureohydrolase"/>
</dbReference>
<evidence type="ECO:0000256" key="9">
    <source>
        <dbReference type="RuleBase" id="RU003684"/>
    </source>
</evidence>
<evidence type="ECO:0000256" key="4">
    <source>
        <dbReference type="ARBA" id="ARBA00023211"/>
    </source>
</evidence>
<feature type="binding site" evidence="5 7">
    <location>
        <position position="133"/>
    </location>
    <ligand>
        <name>Mn(2+)</name>
        <dbReference type="ChEBI" id="CHEBI:29035"/>
        <label>1</label>
    </ligand>
</feature>
<feature type="binding site" evidence="7">
    <location>
        <position position="160"/>
    </location>
    <ligand>
        <name>Mn(2+)</name>
        <dbReference type="ChEBI" id="CHEBI:29035"/>
        <label>1</label>
    </ligand>
</feature>
<dbReference type="Proteomes" id="UP000266292">
    <property type="component" value="Chromosome"/>
</dbReference>
<evidence type="ECO:0000256" key="5">
    <source>
        <dbReference type="HAMAP-Rule" id="MF_00737"/>
    </source>
</evidence>
<dbReference type="GO" id="GO:0050415">
    <property type="term" value="F:formimidoylglutamase activity"/>
    <property type="evidence" value="ECO:0007669"/>
    <property type="project" value="UniProtKB-UniRule"/>
</dbReference>
<evidence type="ECO:0000313" key="10">
    <source>
        <dbReference type="EMBL" id="ARS35539.1"/>
    </source>
</evidence>
<dbReference type="CDD" id="cd09988">
    <property type="entry name" value="Formimidoylglutamase"/>
    <property type="match status" value="1"/>
</dbReference>
<feature type="binding site" evidence="5">
    <location>
        <position position="252"/>
    </location>
    <ligand>
        <name>Mn(2+)</name>
        <dbReference type="ChEBI" id="CHEBI:29035"/>
        <label>2</label>
    </ligand>
</feature>
<dbReference type="EMBL" id="CP021235">
    <property type="protein sequence ID" value="ARS35539.1"/>
    <property type="molecule type" value="Genomic_DNA"/>
</dbReference>
<keyword evidence="1 5" id="KW-0479">Metal-binding</keyword>
<dbReference type="Pfam" id="PF00491">
    <property type="entry name" value="Arginase"/>
    <property type="match status" value="1"/>
</dbReference>
<organism evidence="10 11">
    <name type="scientific">Pontibacter actiniarum</name>
    <dbReference type="NCBI Taxonomy" id="323450"/>
    <lineage>
        <taxon>Bacteria</taxon>
        <taxon>Pseudomonadati</taxon>
        <taxon>Bacteroidota</taxon>
        <taxon>Cytophagia</taxon>
        <taxon>Cytophagales</taxon>
        <taxon>Hymenobacteraceae</taxon>
        <taxon>Pontibacter</taxon>
    </lineage>
</organism>
<dbReference type="KEGG" id="pact:CA264_08865"/>
<evidence type="ECO:0000313" key="11">
    <source>
        <dbReference type="Proteomes" id="UP000266292"/>
    </source>
</evidence>
<comment type="similarity">
    <text evidence="5 8 9">Belongs to the arginase family.</text>
</comment>
<comment type="function">
    <text evidence="5">Catalyzes the conversion of N-formimidoyl-L-glutamate to L-glutamate and formamide.</text>
</comment>
<evidence type="ECO:0000256" key="6">
    <source>
        <dbReference type="NCBIfam" id="TIGR01227"/>
    </source>
</evidence>
<comment type="pathway">
    <text evidence="5">Amino-acid degradation; L-histidine degradation into L-glutamate; L-glutamate from N-formimidoyl-L-glutamate (hydrolase route): step 1/1.</text>
</comment>
<dbReference type="GO" id="GO:0030145">
    <property type="term" value="F:manganese ion binding"/>
    <property type="evidence" value="ECO:0007669"/>
    <property type="project" value="UniProtKB-UniRule"/>
</dbReference>
<dbReference type="GO" id="GO:0019556">
    <property type="term" value="P:L-histidine catabolic process to glutamate and formamide"/>
    <property type="evidence" value="ECO:0007669"/>
    <property type="project" value="UniProtKB-UniRule"/>
</dbReference>
<dbReference type="HAMAP" id="MF_00737">
    <property type="entry name" value="Formimidoylglutam"/>
    <property type="match status" value="1"/>
</dbReference>
<evidence type="ECO:0000256" key="8">
    <source>
        <dbReference type="PROSITE-ProRule" id="PRU00742"/>
    </source>
</evidence>
<feature type="binding site" evidence="5 7">
    <location>
        <position position="162"/>
    </location>
    <ligand>
        <name>Mn(2+)</name>
        <dbReference type="ChEBI" id="CHEBI:29035"/>
        <label>1</label>
    </ligand>
</feature>
<dbReference type="GO" id="GO:0019557">
    <property type="term" value="P:L-histidine catabolic process to glutamate and formate"/>
    <property type="evidence" value="ECO:0007669"/>
    <property type="project" value="UniProtKB-UniPathway"/>
</dbReference>
<feature type="binding site" evidence="5">
    <location>
        <position position="250"/>
    </location>
    <ligand>
        <name>Mn(2+)</name>
        <dbReference type="ChEBI" id="CHEBI:29035"/>
        <label>2</label>
    </ligand>
</feature>
<dbReference type="InterPro" id="IPR023696">
    <property type="entry name" value="Ureohydrolase_dom_sf"/>
</dbReference>